<accession>A0ABY2K5T0</accession>
<reference evidence="1 2" key="1">
    <citation type="submission" date="2019-03" db="EMBL/GenBank/DDBJ databases">
        <title>Reclassification of Micrococcus aloeverae and Micrococcus yunnanensis as later heterotypic synonyms of Micrococcus luteus.</title>
        <authorList>
            <person name="Huang C.-H."/>
        </authorList>
    </citation>
    <scope>NUCLEOTIDE SEQUENCE [LARGE SCALE GENOMIC DNA]</scope>
    <source>
        <strain evidence="1 2">BCRC 12151</strain>
    </source>
</reference>
<protein>
    <recommendedName>
        <fullName evidence="3">Tail terminator</fullName>
    </recommendedName>
</protein>
<keyword evidence="2" id="KW-1185">Reference proteome</keyword>
<organism evidence="1 2">
    <name type="scientific">Micrococcus lylae</name>
    <dbReference type="NCBI Taxonomy" id="1273"/>
    <lineage>
        <taxon>Bacteria</taxon>
        <taxon>Bacillati</taxon>
        <taxon>Actinomycetota</taxon>
        <taxon>Actinomycetes</taxon>
        <taxon>Micrococcales</taxon>
        <taxon>Micrococcaceae</taxon>
        <taxon>Micrococcus</taxon>
    </lineage>
</organism>
<evidence type="ECO:0000313" key="1">
    <source>
        <dbReference type="EMBL" id="TFI01633.1"/>
    </source>
</evidence>
<dbReference type="EMBL" id="SPKT01000001">
    <property type="protein sequence ID" value="TFI01633.1"/>
    <property type="molecule type" value="Genomic_DNA"/>
</dbReference>
<comment type="caution">
    <text evidence="1">The sequence shown here is derived from an EMBL/GenBank/DDBJ whole genome shotgun (WGS) entry which is preliminary data.</text>
</comment>
<dbReference type="RefSeq" id="WP_067191992.1">
    <property type="nucleotide sequence ID" value="NZ_SPKT01000001.1"/>
</dbReference>
<name>A0ABY2K5T0_9MICC</name>
<dbReference type="Proteomes" id="UP000297477">
    <property type="component" value="Unassembled WGS sequence"/>
</dbReference>
<evidence type="ECO:0008006" key="3">
    <source>
        <dbReference type="Google" id="ProtNLM"/>
    </source>
</evidence>
<gene>
    <name evidence="1" type="ORF">E4A49_01040</name>
</gene>
<sequence length="123" mass="13456">MWPDVEKALVAHLAQTLGVRVSVKAPPDLEHLPGFIRVTRGPGVDDGLTDAPTVDVESFAPSRGAARELAERARQAMHELQGRRAGGLLFDSVRTATAPSWVDWGNPAVHRFVAVYTVQFRPY</sequence>
<proteinExistence type="predicted"/>
<evidence type="ECO:0000313" key="2">
    <source>
        <dbReference type="Proteomes" id="UP000297477"/>
    </source>
</evidence>